<dbReference type="InterPro" id="IPR012338">
    <property type="entry name" value="Beta-lactam/transpept-like"/>
</dbReference>
<dbReference type="Pfam" id="PF00144">
    <property type="entry name" value="Beta-lactamase"/>
    <property type="match status" value="1"/>
</dbReference>
<accession>A0A9X2G6M7</accession>
<evidence type="ECO:0000313" key="2">
    <source>
        <dbReference type="EMBL" id="MCP2266615.1"/>
    </source>
</evidence>
<dbReference type="PANTHER" id="PTHR46825:SF9">
    <property type="entry name" value="BETA-LACTAMASE-RELATED DOMAIN-CONTAINING PROTEIN"/>
    <property type="match status" value="1"/>
</dbReference>
<comment type="caution">
    <text evidence="2">The sequence shown here is derived from an EMBL/GenBank/DDBJ whole genome shotgun (WGS) entry which is preliminary data.</text>
</comment>
<proteinExistence type="predicted"/>
<dbReference type="Proteomes" id="UP001139493">
    <property type="component" value="Unassembled WGS sequence"/>
</dbReference>
<evidence type="ECO:0000313" key="3">
    <source>
        <dbReference type="Proteomes" id="UP001139493"/>
    </source>
</evidence>
<dbReference type="RefSeq" id="WP_253838670.1">
    <property type="nucleotide sequence ID" value="NZ_JAMTCS010000013.1"/>
</dbReference>
<dbReference type="PANTHER" id="PTHR46825">
    <property type="entry name" value="D-ALANYL-D-ALANINE-CARBOXYPEPTIDASE/ENDOPEPTIDASE AMPH"/>
    <property type="match status" value="1"/>
</dbReference>
<organism evidence="2 3">
    <name type="scientific">Promicromonospora thailandica</name>
    <dbReference type="NCBI Taxonomy" id="765201"/>
    <lineage>
        <taxon>Bacteria</taxon>
        <taxon>Bacillati</taxon>
        <taxon>Actinomycetota</taxon>
        <taxon>Actinomycetes</taxon>
        <taxon>Micrococcales</taxon>
        <taxon>Promicromonosporaceae</taxon>
        <taxon>Promicromonospora</taxon>
    </lineage>
</organism>
<dbReference type="Gene3D" id="3.40.710.10">
    <property type="entry name" value="DD-peptidase/beta-lactamase superfamily"/>
    <property type="match status" value="1"/>
</dbReference>
<dbReference type="SUPFAM" id="SSF56601">
    <property type="entry name" value="beta-lactamase/transpeptidase-like"/>
    <property type="match status" value="1"/>
</dbReference>
<dbReference type="InterPro" id="IPR001466">
    <property type="entry name" value="Beta-lactam-related"/>
</dbReference>
<protein>
    <submittedName>
        <fullName evidence="2">CubicO group peptidase, beta-lactamase class C family</fullName>
    </submittedName>
</protein>
<keyword evidence="3" id="KW-1185">Reference proteome</keyword>
<dbReference type="InterPro" id="IPR050491">
    <property type="entry name" value="AmpC-like"/>
</dbReference>
<gene>
    <name evidence="2" type="ORF">APR03_003985</name>
</gene>
<dbReference type="EMBL" id="JAMTCS010000013">
    <property type="protein sequence ID" value="MCP2266615.1"/>
    <property type="molecule type" value="Genomic_DNA"/>
</dbReference>
<feature type="domain" description="Beta-lactamase-related" evidence="1">
    <location>
        <begin position="28"/>
        <end position="337"/>
    </location>
</feature>
<evidence type="ECO:0000259" key="1">
    <source>
        <dbReference type="Pfam" id="PF00144"/>
    </source>
</evidence>
<dbReference type="AlphaFoldDB" id="A0A9X2G6M7"/>
<reference evidence="2" key="1">
    <citation type="submission" date="2022-06" db="EMBL/GenBank/DDBJ databases">
        <title>Genomic Encyclopedia of Archaeal and Bacterial Type Strains, Phase II (KMG-II): from individual species to whole genera.</title>
        <authorList>
            <person name="Goeker M."/>
        </authorList>
    </citation>
    <scope>NUCLEOTIDE SEQUENCE</scope>
    <source>
        <strain evidence="2">DSM 26652</strain>
    </source>
</reference>
<name>A0A9X2G6M7_9MICO</name>
<sequence>MTVDRTASILRSVAPYLAEWAAFQAAYHGQPGLQLAVGRRGEVFVDLAWGAANLETGEPLTSDHLFRVASHSKTFTGVLVMQLVERGALRLDDPVSTHVPELTGTPAAGVTLRELLGHQGGIVRDSSDGDFWQHHKPFLDRDEVLDVVRTEGVVFEPNEHFKYTNIGYSLLGIVIERVTGTTYGEAARTAVVEPLGLTRTGTELDPARSAEYAAGHTGRIAHDDARRVVPHVDTRAMAAATGWYSTALEMVRYGSAHVLGDTTLLTDASKRIMQREESRVVVRGQERGRYGVGLEVGAVGDRELVGHSGGYPGHITRTWIDPVDGLVVSALTNAVDGIATQIANGVITLVDLALAAADEVAKASGTAGPVEPVPADAPVGRFANLWGVADVVDLGGMLHVLNSRAAQPVEQATRLVVRDGALFHESVAGFGTVGEPVQVERADDGAVTAVRLGAMTSWPVEEYRRRAAG</sequence>